<proteinExistence type="predicted"/>
<dbReference type="Proteomes" id="UP000287188">
    <property type="component" value="Unassembled WGS sequence"/>
</dbReference>
<name>A0A402AGA2_9CHLR</name>
<organism evidence="1 2">
    <name type="scientific">Dictyobacter kobayashii</name>
    <dbReference type="NCBI Taxonomy" id="2014872"/>
    <lineage>
        <taxon>Bacteria</taxon>
        <taxon>Bacillati</taxon>
        <taxon>Chloroflexota</taxon>
        <taxon>Ktedonobacteria</taxon>
        <taxon>Ktedonobacterales</taxon>
        <taxon>Dictyobacteraceae</taxon>
        <taxon>Dictyobacter</taxon>
    </lineage>
</organism>
<evidence type="ECO:0000313" key="2">
    <source>
        <dbReference type="Proteomes" id="UP000287188"/>
    </source>
</evidence>
<protein>
    <submittedName>
        <fullName evidence="1">Uncharacterized protein</fullName>
    </submittedName>
</protein>
<reference evidence="2" key="1">
    <citation type="submission" date="2018-12" db="EMBL/GenBank/DDBJ databases">
        <title>Tengunoibacter tsumagoiensis gen. nov., sp. nov., Dictyobacter kobayashii sp. nov., D. alpinus sp. nov., and D. joshuensis sp. nov. and description of Dictyobacteraceae fam. nov. within the order Ktedonobacterales isolated from Tengu-no-mugimeshi.</title>
        <authorList>
            <person name="Wang C.M."/>
            <person name="Zheng Y."/>
            <person name="Sakai Y."/>
            <person name="Toyoda A."/>
            <person name="Minakuchi Y."/>
            <person name="Abe K."/>
            <person name="Yokota A."/>
            <person name="Yabe S."/>
        </authorList>
    </citation>
    <scope>NUCLEOTIDE SEQUENCE [LARGE SCALE GENOMIC DNA]</scope>
    <source>
        <strain evidence="2">Uno11</strain>
    </source>
</reference>
<comment type="caution">
    <text evidence="1">The sequence shown here is derived from an EMBL/GenBank/DDBJ whole genome shotgun (WGS) entry which is preliminary data.</text>
</comment>
<dbReference type="EMBL" id="BIFS01000001">
    <property type="protein sequence ID" value="GCE18119.1"/>
    <property type="molecule type" value="Genomic_DNA"/>
</dbReference>
<dbReference type="AlphaFoldDB" id="A0A402AGA2"/>
<accession>A0A402AGA2</accession>
<sequence length="52" mass="5924">MMQDEQCHWKKEAGSRALLDTDSIPRLVMDVAYRIPQAGKQSALHALELKKD</sequence>
<keyword evidence="2" id="KW-1185">Reference proteome</keyword>
<evidence type="ECO:0000313" key="1">
    <source>
        <dbReference type="EMBL" id="GCE18119.1"/>
    </source>
</evidence>
<gene>
    <name evidence="1" type="ORF">KDK_19190</name>
</gene>